<feature type="transmembrane region" description="Helical" evidence="8">
    <location>
        <begin position="674"/>
        <end position="696"/>
    </location>
</feature>
<dbReference type="PANTHER" id="PTHR31758:SF2">
    <property type="entry name" value="BTB_POZ DOMAIN-CONTAINING PROTEIN YLR108C"/>
    <property type="match status" value="1"/>
</dbReference>
<feature type="compositionally biased region" description="Basic residues" evidence="7">
    <location>
        <begin position="493"/>
        <end position="502"/>
    </location>
</feature>
<dbReference type="FunFam" id="1.20.1250.20:FF:000134">
    <property type="entry name" value="MFS sugar transporter protein"/>
    <property type="match status" value="1"/>
</dbReference>
<dbReference type="InterPro" id="IPR003663">
    <property type="entry name" value="Sugar/inositol_transpt"/>
</dbReference>
<keyword evidence="5 8" id="KW-1133">Transmembrane helix</keyword>
<reference evidence="10 11" key="1">
    <citation type="submission" date="2017-03" db="EMBL/GenBank/DDBJ databases">
        <title>Genomes of endolithic fungi from Antarctica.</title>
        <authorList>
            <person name="Coleine C."/>
            <person name="Masonjones S."/>
            <person name="Stajich J.E."/>
        </authorList>
    </citation>
    <scope>NUCLEOTIDE SEQUENCE [LARGE SCALE GENOMIC DNA]</scope>
    <source>
        <strain evidence="10 11">CCFEE 5187</strain>
    </source>
</reference>
<dbReference type="STRING" id="331657.A0A4U0XN76"/>
<evidence type="ECO:0000256" key="5">
    <source>
        <dbReference type="ARBA" id="ARBA00022989"/>
    </source>
</evidence>
<dbReference type="Gene3D" id="1.20.1250.20">
    <property type="entry name" value="MFS general substrate transporter like domains"/>
    <property type="match status" value="1"/>
</dbReference>
<feature type="compositionally biased region" description="Basic and acidic residues" evidence="7">
    <location>
        <begin position="86"/>
        <end position="99"/>
    </location>
</feature>
<keyword evidence="4 8" id="KW-0812">Transmembrane</keyword>
<feature type="transmembrane region" description="Helical" evidence="8">
    <location>
        <begin position="951"/>
        <end position="973"/>
    </location>
</feature>
<evidence type="ECO:0000256" key="8">
    <source>
        <dbReference type="SAM" id="Phobius"/>
    </source>
</evidence>
<feature type="compositionally biased region" description="Low complexity" evidence="7">
    <location>
        <begin position="358"/>
        <end position="373"/>
    </location>
</feature>
<keyword evidence="3" id="KW-0813">Transport</keyword>
<sequence length="1160" mass="126406">MLRPNPLQPEPENHAGSKRRFDHESPSVTLVAQTSIREQQEPPNKRQSKYYPAAAMSGRSKTSRSKDNIGNPPASSSSRRNVNRSAAEHPPVERPRTVHTDSGSIEMVLPAGKVFPIQIGSELFRLSGASISSDAPSYFSQFFEEQLRRNNGAGDIRTLYIDRDPITFRDISLHLQGYHIEPQDGRSFVKLFADAQFYSLPRLSQQLFNSSIHITVGDRAFQIPRSLFSSPGDTPNYFTLGFAIFFSTPSEVFPGLDRRGLLRPPSILPPTIPGRSADTFAELLHVLKGYPLHIRNEGHRAELLRDARYFHLKGLEQKLVPCRISYNLARRQEEILLPLEYVRQTGISIREDFLPEVPDSSSSSSPESPDESSTASAGWICYQRPFIDEKSYPVILEIGEESTRIDFQQTDRIRADFCGQTRARFTSLLKVIADKAKLPFTQLSGSNADSVRVILGPEADITLDGVIYLPSDAQTETACHMEGSEEEGDRSMLRRYSKRKRGAGNDGKGEENVSKASEWIMRKGHWRLRLQPAVDAAAAAAAAAASSSGGSGMEVVLHAVKLEAFSSERARNAQAALGKSTEIDMRFFSLRLPQSLPGPHILGKSYRAYVLCFSINYPTLVMSKILNIAKKTVHPPGYVLAASVISLGGFINGYDTGSIGAVTSMPTYEDTIGVLSPAMRGFTVSLIMLTGAAPAILTGQLADRFGRLHIIMAGALIFALGAILQGAAYQLPMFLVGRALGGLGEGLWLSNMTIYICEIAPSARRGTLVSTPQFMCTLGICAGYFTCYGSIHLNSTMQWRTPFVIQAGLAILLAIGCLLVPQSPRWLLLQGNRGQAIKELDRLDFSRVEAEKDLLGPAAEQQSAARTITLESFLIIFRRQYRSRTLLALFVLGMAQLCGIDGVLYYAPTLFAQAGLPSQTASFLASGVSAILMLLISIPAVLFADRWDRRTSVISGGVILSGCMLLIGCLYVTDSVHAYGSGRWVVVVSIFAFALTYCVTWAVAGKIYASEIQPNNTRAAANSLAQGFTNWLVAITTPIFLANSSFGAYFLFGFLSLGTVAVMALYMPETRGRSLESIQEAFHKPPMIKNLAGHVRRLFGLTVAGARSGSGREGPTSGQREDGETIEMSRAVRAASEGPGNSSGTGMAVSGPLRIEAMVV</sequence>
<feature type="domain" description="Major facilitator superfamily (MFS) profile" evidence="9">
    <location>
        <begin position="641"/>
        <end position="1071"/>
    </location>
</feature>
<name>A0A4U0XN76_9PEZI</name>
<evidence type="ECO:0000256" key="6">
    <source>
        <dbReference type="ARBA" id="ARBA00023136"/>
    </source>
</evidence>
<dbReference type="NCBIfam" id="TIGR00879">
    <property type="entry name" value="SP"/>
    <property type="match status" value="1"/>
</dbReference>
<dbReference type="PROSITE" id="PS50850">
    <property type="entry name" value="MFS"/>
    <property type="match status" value="1"/>
</dbReference>
<evidence type="ECO:0000259" key="9">
    <source>
        <dbReference type="PROSITE" id="PS50850"/>
    </source>
</evidence>
<feature type="transmembrane region" description="Helical" evidence="8">
    <location>
        <begin position="735"/>
        <end position="756"/>
    </location>
</feature>
<dbReference type="AlphaFoldDB" id="A0A4U0XN76"/>
<organism evidence="10 11">
    <name type="scientific">Cryomyces minteri</name>
    <dbReference type="NCBI Taxonomy" id="331657"/>
    <lineage>
        <taxon>Eukaryota</taxon>
        <taxon>Fungi</taxon>
        <taxon>Dikarya</taxon>
        <taxon>Ascomycota</taxon>
        <taxon>Pezizomycotina</taxon>
        <taxon>Dothideomycetes</taxon>
        <taxon>Dothideomycetes incertae sedis</taxon>
        <taxon>Cryomyces</taxon>
    </lineage>
</organism>
<feature type="transmembrane region" description="Helical" evidence="8">
    <location>
        <begin position="768"/>
        <end position="791"/>
    </location>
</feature>
<dbReference type="OrthoDB" id="5399138at2759"/>
<feature type="region of interest" description="Disordered" evidence="7">
    <location>
        <begin position="1"/>
        <end position="103"/>
    </location>
</feature>
<feature type="transmembrane region" description="Helical" evidence="8">
    <location>
        <begin position="803"/>
        <end position="820"/>
    </location>
</feature>
<dbReference type="InterPro" id="IPR036259">
    <property type="entry name" value="MFS_trans_sf"/>
</dbReference>
<feature type="compositionally biased region" description="Polar residues" evidence="7">
    <location>
        <begin position="26"/>
        <end position="37"/>
    </location>
</feature>
<dbReference type="InterPro" id="IPR005829">
    <property type="entry name" value="Sugar_transporter_CS"/>
</dbReference>
<dbReference type="InterPro" id="IPR020846">
    <property type="entry name" value="MFS_dom"/>
</dbReference>
<feature type="region of interest" description="Disordered" evidence="7">
    <location>
        <begin position="479"/>
        <end position="514"/>
    </location>
</feature>
<dbReference type="SUPFAM" id="SSF54695">
    <property type="entry name" value="POZ domain"/>
    <property type="match status" value="1"/>
</dbReference>
<feature type="compositionally biased region" description="Low complexity" evidence="7">
    <location>
        <begin position="71"/>
        <end position="85"/>
    </location>
</feature>
<protein>
    <recommendedName>
        <fullName evidence="9">Major facilitator superfamily (MFS) profile domain-containing protein</fullName>
    </recommendedName>
</protein>
<keyword evidence="6 8" id="KW-0472">Membrane</keyword>
<keyword evidence="11" id="KW-1185">Reference proteome</keyword>
<dbReference type="PRINTS" id="PR00171">
    <property type="entry name" value="SUGRTRNSPORT"/>
</dbReference>
<feature type="transmembrane region" description="Helical" evidence="8">
    <location>
        <begin position="985"/>
        <end position="1009"/>
    </location>
</feature>
<dbReference type="InterPro" id="IPR011333">
    <property type="entry name" value="SKP1/BTB/POZ_sf"/>
</dbReference>
<dbReference type="GO" id="GO:0016020">
    <property type="term" value="C:membrane"/>
    <property type="evidence" value="ECO:0007669"/>
    <property type="project" value="UniProtKB-SubCell"/>
</dbReference>
<accession>A0A4U0XN76</accession>
<dbReference type="PANTHER" id="PTHR31758">
    <property type="entry name" value="BTB/POZ DOMAIN-CONTAINING PROTEIN YLR108C"/>
    <property type="match status" value="1"/>
</dbReference>
<feature type="transmembrane region" description="Helical" evidence="8">
    <location>
        <begin position="1047"/>
        <end position="1067"/>
    </location>
</feature>
<gene>
    <name evidence="10" type="ORF">B0A49_00934</name>
</gene>
<feature type="region of interest" description="Disordered" evidence="7">
    <location>
        <begin position="1106"/>
        <end position="1125"/>
    </location>
</feature>
<feature type="transmembrane region" description="Helical" evidence="8">
    <location>
        <begin position="920"/>
        <end position="944"/>
    </location>
</feature>
<evidence type="ECO:0000256" key="1">
    <source>
        <dbReference type="ARBA" id="ARBA00004141"/>
    </source>
</evidence>
<dbReference type="Pfam" id="PF00083">
    <property type="entry name" value="Sugar_tr"/>
    <property type="match status" value="1"/>
</dbReference>
<dbReference type="PROSITE" id="PS00217">
    <property type="entry name" value="SUGAR_TRANSPORT_2"/>
    <property type="match status" value="1"/>
</dbReference>
<evidence type="ECO:0000256" key="4">
    <source>
        <dbReference type="ARBA" id="ARBA00022692"/>
    </source>
</evidence>
<dbReference type="SUPFAM" id="SSF103473">
    <property type="entry name" value="MFS general substrate transporter"/>
    <property type="match status" value="1"/>
</dbReference>
<dbReference type="Gene3D" id="3.30.710.10">
    <property type="entry name" value="Potassium Channel Kv1.1, Chain A"/>
    <property type="match status" value="2"/>
</dbReference>
<evidence type="ECO:0000256" key="7">
    <source>
        <dbReference type="SAM" id="MobiDB-lite"/>
    </source>
</evidence>
<comment type="subcellular location">
    <subcellularLocation>
        <location evidence="1">Membrane</location>
        <topology evidence="1">Multi-pass membrane protein</topology>
    </subcellularLocation>
</comment>
<feature type="transmembrane region" description="Helical" evidence="8">
    <location>
        <begin position="1021"/>
        <end position="1041"/>
    </location>
</feature>
<comment type="similarity">
    <text evidence="2">Belongs to the major facilitator superfamily. Sugar transporter (TC 2.A.1.1) family.</text>
</comment>
<evidence type="ECO:0000313" key="10">
    <source>
        <dbReference type="EMBL" id="TKA77806.1"/>
    </source>
</evidence>
<feature type="region of interest" description="Disordered" evidence="7">
    <location>
        <begin position="354"/>
        <end position="375"/>
    </location>
</feature>
<dbReference type="EMBL" id="NAJN01000171">
    <property type="protein sequence ID" value="TKA77806.1"/>
    <property type="molecule type" value="Genomic_DNA"/>
</dbReference>
<dbReference type="Proteomes" id="UP000308768">
    <property type="component" value="Unassembled WGS sequence"/>
</dbReference>
<evidence type="ECO:0000256" key="2">
    <source>
        <dbReference type="ARBA" id="ARBA00010992"/>
    </source>
</evidence>
<feature type="compositionally biased region" description="Basic and acidic residues" evidence="7">
    <location>
        <begin position="11"/>
        <end position="25"/>
    </location>
</feature>
<proteinExistence type="inferred from homology"/>
<dbReference type="InterPro" id="IPR005828">
    <property type="entry name" value="MFS_sugar_transport-like"/>
</dbReference>
<evidence type="ECO:0000256" key="3">
    <source>
        <dbReference type="ARBA" id="ARBA00022448"/>
    </source>
</evidence>
<evidence type="ECO:0000313" key="11">
    <source>
        <dbReference type="Proteomes" id="UP000308768"/>
    </source>
</evidence>
<comment type="caution">
    <text evidence="10">The sequence shown here is derived from an EMBL/GenBank/DDBJ whole genome shotgun (WGS) entry which is preliminary data.</text>
</comment>
<feature type="transmembrane region" description="Helical" evidence="8">
    <location>
        <begin position="886"/>
        <end position="908"/>
    </location>
</feature>
<dbReference type="GO" id="GO:0022857">
    <property type="term" value="F:transmembrane transporter activity"/>
    <property type="evidence" value="ECO:0007669"/>
    <property type="project" value="InterPro"/>
</dbReference>
<feature type="transmembrane region" description="Helical" evidence="8">
    <location>
        <begin position="708"/>
        <end position="729"/>
    </location>
</feature>